<comment type="similarity">
    <text evidence="1 6">Belongs to the polypeptide deformylase family.</text>
</comment>
<dbReference type="PANTHER" id="PTHR10458:SF20">
    <property type="entry name" value="PEPTIDE DEFORMYLASE 1"/>
    <property type="match status" value="1"/>
</dbReference>
<keyword evidence="8" id="KW-1185">Reference proteome</keyword>
<dbReference type="RefSeq" id="WP_100790167.1">
    <property type="nucleotide sequence ID" value="NZ_NPDQ01000003.1"/>
</dbReference>
<dbReference type="PIRSF" id="PIRSF004749">
    <property type="entry name" value="Pep_def"/>
    <property type="match status" value="1"/>
</dbReference>
<proteinExistence type="inferred from homology"/>
<feature type="binding site" evidence="6">
    <location>
        <position position="103"/>
    </location>
    <ligand>
        <name>Fe cation</name>
        <dbReference type="ChEBI" id="CHEBI:24875"/>
    </ligand>
</feature>
<reference evidence="7" key="1">
    <citation type="journal article" date="2019" name="PLoS Negl. Trop. Dis.">
        <title>Revisiting the worldwide diversity of Leptospira species in the environment.</title>
        <authorList>
            <person name="Vincent A.T."/>
            <person name="Schiettekatte O."/>
            <person name="Bourhy P."/>
            <person name="Veyrier F.J."/>
            <person name="Picardeau M."/>
        </authorList>
    </citation>
    <scope>NUCLEOTIDE SEQUENCE [LARGE SCALE GENOMIC DNA]</scope>
    <source>
        <strain evidence="7">201800277</strain>
    </source>
</reference>
<dbReference type="GO" id="GO:0006412">
    <property type="term" value="P:translation"/>
    <property type="evidence" value="ECO:0007669"/>
    <property type="project" value="UniProtKB-UniRule"/>
</dbReference>
<dbReference type="FunFam" id="3.90.45.10:FF:000003">
    <property type="entry name" value="Peptide deformylase"/>
    <property type="match status" value="1"/>
</dbReference>
<evidence type="ECO:0000313" key="7">
    <source>
        <dbReference type="EMBL" id="TGK91581.1"/>
    </source>
</evidence>
<comment type="catalytic activity">
    <reaction evidence="6">
        <text>N-terminal N-formyl-L-methionyl-[peptide] + H2O = N-terminal L-methionyl-[peptide] + formate</text>
        <dbReference type="Rhea" id="RHEA:24420"/>
        <dbReference type="Rhea" id="RHEA-COMP:10639"/>
        <dbReference type="Rhea" id="RHEA-COMP:10640"/>
        <dbReference type="ChEBI" id="CHEBI:15377"/>
        <dbReference type="ChEBI" id="CHEBI:15740"/>
        <dbReference type="ChEBI" id="CHEBI:49298"/>
        <dbReference type="ChEBI" id="CHEBI:64731"/>
        <dbReference type="EC" id="3.5.1.88"/>
    </reaction>
</comment>
<comment type="function">
    <text evidence="6">Removes the formyl group from the N-terminal Met of newly synthesized proteins. Requires at least a dipeptide for an efficient rate of reaction. N-terminal L-methionine is a prerequisite for activity but the enzyme has broad specificity at other positions.</text>
</comment>
<dbReference type="GO" id="GO:0042586">
    <property type="term" value="F:peptide deformylase activity"/>
    <property type="evidence" value="ECO:0007669"/>
    <property type="project" value="UniProtKB-UniRule"/>
</dbReference>
<feature type="binding site" evidence="6">
    <location>
        <position position="149"/>
    </location>
    <ligand>
        <name>Fe cation</name>
        <dbReference type="ChEBI" id="CHEBI:24875"/>
    </ligand>
</feature>
<dbReference type="Gene3D" id="3.90.45.10">
    <property type="entry name" value="Peptide deformylase"/>
    <property type="match status" value="1"/>
</dbReference>
<keyword evidence="2 6" id="KW-0479">Metal-binding</keyword>
<protein>
    <recommendedName>
        <fullName evidence="6">Peptide deformylase</fullName>
        <shortName evidence="6">PDF</shortName>
        <ecNumber evidence="6">3.5.1.88</ecNumber>
    </recommendedName>
    <alternativeName>
        <fullName evidence="6">Polypeptide deformylase</fullName>
    </alternativeName>
</protein>
<comment type="caution">
    <text evidence="7">The sequence shown here is derived from an EMBL/GenBank/DDBJ whole genome shotgun (WGS) entry which is preliminary data.</text>
</comment>
<evidence type="ECO:0000256" key="1">
    <source>
        <dbReference type="ARBA" id="ARBA00010759"/>
    </source>
</evidence>
<dbReference type="AlphaFoldDB" id="A0A2M9Y302"/>
<sequence>MAVRKILKIGNPLLRQTSEDVTESEIQTKDFKKLIRDMFETMRHAEGVGLAAPQIGVMKKLVVVGQDDDNGRYPGTPEVPNQIILNPEITPLSPPGEGFWEGCLSVPGMRGFVERPDKIRMKWRDENFQEHEEIIEGYRAIVLQHECDHLFGVLYVDRLKSTKLFGYNEDIDTAGKLLD</sequence>
<dbReference type="SUPFAM" id="SSF56420">
    <property type="entry name" value="Peptide deformylase"/>
    <property type="match status" value="1"/>
</dbReference>
<feature type="active site" evidence="6">
    <location>
        <position position="146"/>
    </location>
</feature>
<dbReference type="Proteomes" id="UP000297891">
    <property type="component" value="Unassembled WGS sequence"/>
</dbReference>
<gene>
    <name evidence="6" type="primary">def</name>
    <name evidence="7" type="ORF">EHQ30_15335</name>
</gene>
<dbReference type="GO" id="GO:0046872">
    <property type="term" value="F:metal ion binding"/>
    <property type="evidence" value="ECO:0007669"/>
    <property type="project" value="UniProtKB-KW"/>
</dbReference>
<evidence type="ECO:0000256" key="6">
    <source>
        <dbReference type="HAMAP-Rule" id="MF_00163"/>
    </source>
</evidence>
<evidence type="ECO:0000256" key="2">
    <source>
        <dbReference type="ARBA" id="ARBA00022723"/>
    </source>
</evidence>
<dbReference type="EC" id="3.5.1.88" evidence="6"/>
<dbReference type="PRINTS" id="PR01576">
    <property type="entry name" value="PDEFORMYLASE"/>
</dbReference>
<dbReference type="InterPro" id="IPR023635">
    <property type="entry name" value="Peptide_deformylase"/>
</dbReference>
<organism evidence="7 8">
    <name type="scientific">Leptospira brenneri</name>
    <dbReference type="NCBI Taxonomy" id="2023182"/>
    <lineage>
        <taxon>Bacteria</taxon>
        <taxon>Pseudomonadati</taxon>
        <taxon>Spirochaetota</taxon>
        <taxon>Spirochaetia</taxon>
        <taxon>Leptospirales</taxon>
        <taxon>Leptospiraceae</taxon>
        <taxon>Leptospira</taxon>
    </lineage>
</organism>
<dbReference type="HAMAP" id="MF_00163">
    <property type="entry name" value="Pep_deformylase"/>
    <property type="match status" value="1"/>
</dbReference>
<dbReference type="EMBL" id="RQFP01000014">
    <property type="protein sequence ID" value="TGK91581.1"/>
    <property type="molecule type" value="Genomic_DNA"/>
</dbReference>
<evidence type="ECO:0000256" key="4">
    <source>
        <dbReference type="ARBA" id="ARBA00022917"/>
    </source>
</evidence>
<comment type="cofactor">
    <cofactor evidence="6">
        <name>Fe(2+)</name>
        <dbReference type="ChEBI" id="CHEBI:29033"/>
    </cofactor>
    <text evidence="6">Binds 1 Fe(2+) ion.</text>
</comment>
<dbReference type="Pfam" id="PF01327">
    <property type="entry name" value="Pep_deformylase"/>
    <property type="match status" value="1"/>
</dbReference>
<keyword evidence="4 6" id="KW-0648">Protein biosynthesis</keyword>
<dbReference type="CDD" id="cd00487">
    <property type="entry name" value="Pep_deformylase"/>
    <property type="match status" value="1"/>
</dbReference>
<name>A0A2M9Y302_9LEPT</name>
<dbReference type="NCBIfam" id="NF001159">
    <property type="entry name" value="PRK00150.1-3"/>
    <property type="match status" value="1"/>
</dbReference>
<evidence type="ECO:0000256" key="3">
    <source>
        <dbReference type="ARBA" id="ARBA00022801"/>
    </source>
</evidence>
<dbReference type="NCBIfam" id="TIGR00079">
    <property type="entry name" value="pept_deformyl"/>
    <property type="match status" value="1"/>
</dbReference>
<accession>A0A2M9Y302</accession>
<keyword evidence="5 6" id="KW-0408">Iron</keyword>
<dbReference type="PANTHER" id="PTHR10458">
    <property type="entry name" value="PEPTIDE DEFORMYLASE"/>
    <property type="match status" value="1"/>
</dbReference>
<dbReference type="OrthoDB" id="9784988at2"/>
<dbReference type="InterPro" id="IPR036821">
    <property type="entry name" value="Peptide_deformylase_sf"/>
</dbReference>
<evidence type="ECO:0000313" key="8">
    <source>
        <dbReference type="Proteomes" id="UP000297891"/>
    </source>
</evidence>
<evidence type="ECO:0000256" key="5">
    <source>
        <dbReference type="ARBA" id="ARBA00023004"/>
    </source>
</evidence>
<keyword evidence="3 6" id="KW-0378">Hydrolase</keyword>
<feature type="binding site" evidence="6">
    <location>
        <position position="145"/>
    </location>
    <ligand>
        <name>Fe cation</name>
        <dbReference type="ChEBI" id="CHEBI:24875"/>
    </ligand>
</feature>